<dbReference type="EMBL" id="CAJVQB010036194">
    <property type="protein sequence ID" value="CAG8823580.1"/>
    <property type="molecule type" value="Genomic_DNA"/>
</dbReference>
<accession>A0ABN7WAC6</accession>
<comment type="caution">
    <text evidence="1">The sequence shown here is derived from an EMBL/GenBank/DDBJ whole genome shotgun (WGS) entry which is preliminary data.</text>
</comment>
<gene>
    <name evidence="1" type="ORF">GMARGA_LOCUS28376</name>
</gene>
<name>A0ABN7WAC6_GIGMA</name>
<evidence type="ECO:0000313" key="1">
    <source>
        <dbReference type="EMBL" id="CAG8823580.1"/>
    </source>
</evidence>
<sequence>FSVNNDIDIIGNDNNRTSKVEMFEAPNTSKTSNTNSKDPL</sequence>
<evidence type="ECO:0000313" key="2">
    <source>
        <dbReference type="Proteomes" id="UP000789901"/>
    </source>
</evidence>
<reference evidence="1 2" key="1">
    <citation type="submission" date="2021-06" db="EMBL/GenBank/DDBJ databases">
        <authorList>
            <person name="Kallberg Y."/>
            <person name="Tangrot J."/>
            <person name="Rosling A."/>
        </authorList>
    </citation>
    <scope>NUCLEOTIDE SEQUENCE [LARGE SCALE GENOMIC DNA]</scope>
    <source>
        <strain evidence="1 2">120-4 pot B 10/14</strain>
    </source>
</reference>
<keyword evidence="2" id="KW-1185">Reference proteome</keyword>
<proteinExistence type="predicted"/>
<feature type="non-terminal residue" evidence="1">
    <location>
        <position position="1"/>
    </location>
</feature>
<protein>
    <submittedName>
        <fullName evidence="1">15255_t:CDS:1</fullName>
    </submittedName>
</protein>
<dbReference type="Proteomes" id="UP000789901">
    <property type="component" value="Unassembled WGS sequence"/>
</dbReference>
<organism evidence="1 2">
    <name type="scientific">Gigaspora margarita</name>
    <dbReference type="NCBI Taxonomy" id="4874"/>
    <lineage>
        <taxon>Eukaryota</taxon>
        <taxon>Fungi</taxon>
        <taxon>Fungi incertae sedis</taxon>
        <taxon>Mucoromycota</taxon>
        <taxon>Glomeromycotina</taxon>
        <taxon>Glomeromycetes</taxon>
        <taxon>Diversisporales</taxon>
        <taxon>Gigasporaceae</taxon>
        <taxon>Gigaspora</taxon>
    </lineage>
</organism>